<dbReference type="STRING" id="1095630.A0A2J6TPB3"/>
<keyword evidence="3 5" id="KW-1133">Transmembrane helix</keyword>
<dbReference type="Proteomes" id="UP000235371">
    <property type="component" value="Unassembled WGS sequence"/>
</dbReference>
<feature type="domain" description="MARVEL" evidence="6">
    <location>
        <begin position="4"/>
        <end position="153"/>
    </location>
</feature>
<dbReference type="RefSeq" id="XP_024741765.1">
    <property type="nucleotide sequence ID" value="XM_024879404.1"/>
</dbReference>
<dbReference type="GeneID" id="36587481"/>
<reference evidence="7 8" key="1">
    <citation type="submission" date="2016-04" db="EMBL/GenBank/DDBJ databases">
        <title>A degradative enzymes factory behind the ericoid mycorrhizal symbiosis.</title>
        <authorList>
            <consortium name="DOE Joint Genome Institute"/>
            <person name="Martino E."/>
            <person name="Morin E."/>
            <person name="Grelet G."/>
            <person name="Kuo A."/>
            <person name="Kohler A."/>
            <person name="Daghino S."/>
            <person name="Barry K."/>
            <person name="Choi C."/>
            <person name="Cichocki N."/>
            <person name="Clum A."/>
            <person name="Copeland A."/>
            <person name="Hainaut M."/>
            <person name="Haridas S."/>
            <person name="Labutti K."/>
            <person name="Lindquist E."/>
            <person name="Lipzen A."/>
            <person name="Khouja H.-R."/>
            <person name="Murat C."/>
            <person name="Ohm R."/>
            <person name="Olson A."/>
            <person name="Spatafora J."/>
            <person name="Veneault-Fourrey C."/>
            <person name="Henrissat B."/>
            <person name="Grigoriev I."/>
            <person name="Martin F."/>
            <person name="Perotto S."/>
        </authorList>
    </citation>
    <scope>NUCLEOTIDE SEQUENCE [LARGE SCALE GENOMIC DNA]</scope>
    <source>
        <strain evidence="7 8">E</strain>
    </source>
</reference>
<dbReference type="GO" id="GO:0032126">
    <property type="term" value="C:eisosome"/>
    <property type="evidence" value="ECO:0007669"/>
    <property type="project" value="TreeGrafter"/>
</dbReference>
<accession>A0A2J6TPB3</accession>
<dbReference type="InterPro" id="IPR052649">
    <property type="entry name" value="NCE102-like"/>
</dbReference>
<feature type="transmembrane region" description="Helical" evidence="5">
    <location>
        <begin position="140"/>
        <end position="158"/>
    </location>
</feature>
<feature type="transmembrane region" description="Helical" evidence="5">
    <location>
        <begin position="40"/>
        <end position="61"/>
    </location>
</feature>
<keyword evidence="4 5" id="KW-0472">Membrane</keyword>
<dbReference type="GO" id="GO:0070941">
    <property type="term" value="P:eisosome assembly"/>
    <property type="evidence" value="ECO:0007669"/>
    <property type="project" value="TreeGrafter"/>
</dbReference>
<name>A0A2J6TPB3_9HELO</name>
<comment type="subcellular location">
    <subcellularLocation>
        <location evidence="1">Membrane</location>
        <topology evidence="1">Multi-pass membrane protein</topology>
    </subcellularLocation>
</comment>
<evidence type="ECO:0000256" key="4">
    <source>
        <dbReference type="ARBA" id="ARBA00023136"/>
    </source>
</evidence>
<proteinExistence type="predicted"/>
<keyword evidence="8" id="KW-1185">Reference proteome</keyword>
<sequence length="169" mass="17821">MIITLIARVAQLLIGAVVLALSVVLINGYGPGHAPSLLDYGAFCGGAGLLIAAAGLGAIFLEPLQGIIILALDGIASFFLLAGAGAFVAEVKTGNCADPYYILAIWKVIRVSDMKDYNGDRKKAEDDIIGRCRMAQADTAFIWILFILFIVTIGLTFMSRSSKRGGALV</sequence>
<feature type="transmembrane region" description="Helical" evidence="5">
    <location>
        <begin position="68"/>
        <end position="89"/>
    </location>
</feature>
<dbReference type="EMBL" id="KZ613747">
    <property type="protein sequence ID" value="PMD64861.1"/>
    <property type="molecule type" value="Genomic_DNA"/>
</dbReference>
<dbReference type="InParanoid" id="A0A2J6TPB3"/>
<organism evidence="7 8">
    <name type="scientific">Hyaloscypha bicolor E</name>
    <dbReference type="NCBI Taxonomy" id="1095630"/>
    <lineage>
        <taxon>Eukaryota</taxon>
        <taxon>Fungi</taxon>
        <taxon>Dikarya</taxon>
        <taxon>Ascomycota</taxon>
        <taxon>Pezizomycotina</taxon>
        <taxon>Leotiomycetes</taxon>
        <taxon>Helotiales</taxon>
        <taxon>Hyaloscyphaceae</taxon>
        <taxon>Hyaloscypha</taxon>
        <taxon>Hyaloscypha bicolor</taxon>
    </lineage>
</organism>
<dbReference type="InterPro" id="IPR008253">
    <property type="entry name" value="Marvel"/>
</dbReference>
<dbReference type="PANTHER" id="PTHR28165:SF1">
    <property type="entry name" value="NON-CLASSICAL EXPORT PROTEIN 2-RELATED"/>
    <property type="match status" value="1"/>
</dbReference>
<dbReference type="PANTHER" id="PTHR28165">
    <property type="entry name" value="NON-CLASSICAL EXPORT PROTEIN 2-RELATED"/>
    <property type="match status" value="1"/>
</dbReference>
<dbReference type="OrthoDB" id="2017497at2759"/>
<dbReference type="GO" id="GO:0072659">
    <property type="term" value="P:protein localization to plasma membrane"/>
    <property type="evidence" value="ECO:0007669"/>
    <property type="project" value="TreeGrafter"/>
</dbReference>
<evidence type="ECO:0000313" key="7">
    <source>
        <dbReference type="EMBL" id="PMD64861.1"/>
    </source>
</evidence>
<evidence type="ECO:0000256" key="2">
    <source>
        <dbReference type="ARBA" id="ARBA00022692"/>
    </source>
</evidence>
<gene>
    <name evidence="7" type="ORF">K444DRAFT_608543</name>
</gene>
<protein>
    <recommendedName>
        <fullName evidence="6">MARVEL domain-containing protein</fullName>
    </recommendedName>
</protein>
<dbReference type="GO" id="GO:0005886">
    <property type="term" value="C:plasma membrane"/>
    <property type="evidence" value="ECO:0007669"/>
    <property type="project" value="TreeGrafter"/>
</dbReference>
<feature type="transmembrane region" description="Helical" evidence="5">
    <location>
        <begin position="12"/>
        <end position="28"/>
    </location>
</feature>
<evidence type="ECO:0000256" key="5">
    <source>
        <dbReference type="SAM" id="Phobius"/>
    </source>
</evidence>
<evidence type="ECO:0000259" key="6">
    <source>
        <dbReference type="Pfam" id="PF01284"/>
    </source>
</evidence>
<evidence type="ECO:0000256" key="1">
    <source>
        <dbReference type="ARBA" id="ARBA00004141"/>
    </source>
</evidence>
<dbReference type="Pfam" id="PF01284">
    <property type="entry name" value="MARVEL"/>
    <property type="match status" value="1"/>
</dbReference>
<evidence type="ECO:0000313" key="8">
    <source>
        <dbReference type="Proteomes" id="UP000235371"/>
    </source>
</evidence>
<dbReference type="AlphaFoldDB" id="A0A2J6TPB3"/>
<evidence type="ECO:0000256" key="3">
    <source>
        <dbReference type="ARBA" id="ARBA00022989"/>
    </source>
</evidence>
<keyword evidence="2 5" id="KW-0812">Transmembrane</keyword>